<dbReference type="Proteomes" id="UP000004679">
    <property type="component" value="Unassembled WGS sequence"/>
</dbReference>
<feature type="domain" description="Calcineurin-like phosphoesterase" evidence="1">
    <location>
        <begin position="19"/>
        <end position="217"/>
    </location>
</feature>
<gene>
    <name evidence="2" type="ORF">MDMS009_835</name>
</gene>
<dbReference type="Gene3D" id="3.60.21.10">
    <property type="match status" value="1"/>
</dbReference>
<protein>
    <submittedName>
        <fullName evidence="2">Ser/Thr protein phosphatase family protein</fullName>
    </submittedName>
</protein>
<evidence type="ECO:0000259" key="1">
    <source>
        <dbReference type="Pfam" id="PF00149"/>
    </source>
</evidence>
<sequence>MKFQLYSDIHIETRGYFSIPKLDSDLIILAGDIDVGLEGLMWAQELTWLHKKPVIYIAGNHEYFRHDYTMLTQQMRDYAAQYDRLIFLEKDEVILGCVRFLGTTLWTNYFHELGIIERDKNISILDNALNDHKLIRDGAEPFSARKAYEENIRSTYWLREQLMTPFDGKTVVITHHAPSFECNHKEFGMNLYTPGFVSNLDELVALADVWCYGHTHSNLDVNIGGCRLLSNQAGYKNEKIPEPFQLELIITN</sequence>
<accession>C0N451</accession>
<dbReference type="InterPro" id="IPR004843">
    <property type="entry name" value="Calcineurin-like_PHP"/>
</dbReference>
<name>C0N451_9GAMM</name>
<dbReference type="SUPFAM" id="SSF56300">
    <property type="entry name" value="Metallo-dependent phosphatases"/>
    <property type="match status" value="1"/>
</dbReference>
<dbReference type="GO" id="GO:0016787">
    <property type="term" value="F:hydrolase activity"/>
    <property type="evidence" value="ECO:0007669"/>
    <property type="project" value="InterPro"/>
</dbReference>
<evidence type="ECO:0000313" key="2">
    <source>
        <dbReference type="EMBL" id="EEF80510.1"/>
    </source>
</evidence>
<dbReference type="PANTHER" id="PTHR37844">
    <property type="entry name" value="SER/THR PROTEIN PHOSPHATASE SUPERFAMILY (AFU_ORTHOLOGUE AFUA_1G14840)"/>
    <property type="match status" value="1"/>
</dbReference>
<dbReference type="EMBL" id="GG657892">
    <property type="protein sequence ID" value="EEF80510.1"/>
    <property type="molecule type" value="Genomic_DNA"/>
</dbReference>
<dbReference type="HOGENOM" id="CLU_060372_3_0_6"/>
<evidence type="ECO:0000313" key="3">
    <source>
        <dbReference type="Proteomes" id="UP000004679"/>
    </source>
</evidence>
<dbReference type="PANTHER" id="PTHR37844:SF2">
    <property type="entry name" value="SER_THR PROTEIN PHOSPHATASE SUPERFAMILY (AFU_ORTHOLOGUE AFUA_1G14840)"/>
    <property type="match status" value="1"/>
</dbReference>
<dbReference type="InterPro" id="IPR029052">
    <property type="entry name" value="Metallo-depent_PP-like"/>
</dbReference>
<dbReference type="OrthoDB" id="356681at2"/>
<keyword evidence="3" id="KW-1185">Reference proteome</keyword>
<proteinExistence type="predicted"/>
<reference evidence="2 3" key="1">
    <citation type="journal article" date="2011" name="J. Bacteriol.">
        <title>Draft genome sequence of the chemolithoheterotrophic, halophilic methylotroph Methylophaga thiooxydans DMS010.</title>
        <authorList>
            <person name="Boden R."/>
            <person name="Ferriera S."/>
            <person name="Johnson J."/>
            <person name="Kelly D.P."/>
            <person name="Murrell J.C."/>
            <person name="Schafer H."/>
        </authorList>
    </citation>
    <scope>NUCLEOTIDE SEQUENCE [LARGE SCALE GENOMIC DNA]</scope>
    <source>
        <strain evidence="2 3">DMS010</strain>
    </source>
</reference>
<dbReference type="RefSeq" id="WP_008290586.1">
    <property type="nucleotide sequence ID" value="NZ_GG657892.1"/>
</dbReference>
<dbReference type="AlphaFoldDB" id="C0N451"/>
<organism evidence="2 3">
    <name type="scientific">Methylophaga thiooxydans DMS010</name>
    <dbReference type="NCBI Taxonomy" id="637616"/>
    <lineage>
        <taxon>Bacteria</taxon>
        <taxon>Pseudomonadati</taxon>
        <taxon>Pseudomonadota</taxon>
        <taxon>Gammaproteobacteria</taxon>
        <taxon>Thiotrichales</taxon>
        <taxon>Piscirickettsiaceae</taxon>
        <taxon>Methylophaga</taxon>
    </lineage>
</organism>
<dbReference type="Pfam" id="PF00149">
    <property type="entry name" value="Metallophos"/>
    <property type="match status" value="1"/>
</dbReference>